<organism evidence="7">
    <name type="scientific">uncultured Aureispira sp</name>
    <dbReference type="NCBI Taxonomy" id="1331704"/>
    <lineage>
        <taxon>Bacteria</taxon>
        <taxon>Pseudomonadati</taxon>
        <taxon>Bacteroidota</taxon>
        <taxon>Saprospiria</taxon>
        <taxon>Saprospirales</taxon>
        <taxon>Saprospiraceae</taxon>
        <taxon>Aureispira</taxon>
        <taxon>environmental samples</taxon>
    </lineage>
</organism>
<sequence>MSKTTSIFSLFLLSILALTQLSVHSAPEHAPSLEITNETLVWKVMMKLGKVNVNVLDKKKESSKIKGEQLVTQGSTTSFKGNRTAMTSNKLTCIACHTIQKEHPNANNITPQDRLEYGDSMNIPFLPGAPFYGLVNRVAFFTNDYQEIFAHKNRSALQVGHRDIRKAIQACNTLYAKGRTLAPWEIESILAYLWTLELKIGDLNIPAAVVHTVESAINTNKNNARAVNLMRRYYKEVYAASLVLPLPIEERNLISPVLNDFGSGKKIYKLSCLHCHGDKRYANFKLDESQKTFKLLKKHFDAPTRYSIYDAIRYSPGSKGNKTNPPHYTAERMSNQQLQDLRFYIAQKAKLGSQADSYYENF</sequence>
<feature type="signal peptide" evidence="5">
    <location>
        <begin position="1"/>
        <end position="25"/>
    </location>
</feature>
<gene>
    <name evidence="7" type="ORF">HELGO_WM22467</name>
</gene>
<dbReference type="InterPro" id="IPR036909">
    <property type="entry name" value="Cyt_c-like_dom_sf"/>
</dbReference>
<feature type="domain" description="Cytochrome c" evidence="6">
    <location>
        <begin position="259"/>
        <end position="349"/>
    </location>
</feature>
<keyword evidence="2 4" id="KW-0479">Metal-binding</keyword>
<dbReference type="GO" id="GO:0020037">
    <property type="term" value="F:heme binding"/>
    <property type="evidence" value="ECO:0007669"/>
    <property type="project" value="InterPro"/>
</dbReference>
<dbReference type="EMBL" id="CACVAQ010000427">
    <property type="protein sequence ID" value="CAA6828342.1"/>
    <property type="molecule type" value="Genomic_DNA"/>
</dbReference>
<evidence type="ECO:0000256" key="4">
    <source>
        <dbReference type="PROSITE-ProRule" id="PRU00433"/>
    </source>
</evidence>
<feature type="chain" id="PRO_5028274661" description="Cytochrome c domain-containing protein" evidence="5">
    <location>
        <begin position="26"/>
        <end position="362"/>
    </location>
</feature>
<feature type="domain" description="Cytochrome c" evidence="6">
    <location>
        <begin position="62"/>
        <end position="197"/>
    </location>
</feature>
<evidence type="ECO:0000256" key="5">
    <source>
        <dbReference type="SAM" id="SignalP"/>
    </source>
</evidence>
<dbReference type="SUPFAM" id="SSF46626">
    <property type="entry name" value="Cytochrome c"/>
    <property type="match status" value="1"/>
</dbReference>
<protein>
    <recommendedName>
        <fullName evidence="6">Cytochrome c domain-containing protein</fullName>
    </recommendedName>
</protein>
<name>A0A6S6UI90_9BACT</name>
<keyword evidence="1 4" id="KW-0349">Heme</keyword>
<keyword evidence="3 4" id="KW-0408">Iron</keyword>
<dbReference type="GO" id="GO:0009055">
    <property type="term" value="F:electron transfer activity"/>
    <property type="evidence" value="ECO:0007669"/>
    <property type="project" value="InterPro"/>
</dbReference>
<evidence type="ECO:0000256" key="1">
    <source>
        <dbReference type="ARBA" id="ARBA00022617"/>
    </source>
</evidence>
<evidence type="ECO:0000313" key="7">
    <source>
        <dbReference type="EMBL" id="CAA6828342.1"/>
    </source>
</evidence>
<dbReference type="InterPro" id="IPR009056">
    <property type="entry name" value="Cyt_c-like_dom"/>
</dbReference>
<evidence type="ECO:0000259" key="6">
    <source>
        <dbReference type="PROSITE" id="PS51007"/>
    </source>
</evidence>
<proteinExistence type="predicted"/>
<dbReference type="PROSITE" id="PS51007">
    <property type="entry name" value="CYTC"/>
    <property type="match status" value="2"/>
</dbReference>
<dbReference type="Gene3D" id="1.10.760.10">
    <property type="entry name" value="Cytochrome c-like domain"/>
    <property type="match status" value="1"/>
</dbReference>
<evidence type="ECO:0000256" key="3">
    <source>
        <dbReference type="ARBA" id="ARBA00023004"/>
    </source>
</evidence>
<evidence type="ECO:0000256" key="2">
    <source>
        <dbReference type="ARBA" id="ARBA00022723"/>
    </source>
</evidence>
<reference evidence="7" key="1">
    <citation type="submission" date="2020-01" db="EMBL/GenBank/DDBJ databases">
        <authorList>
            <person name="Meier V. D."/>
            <person name="Meier V D."/>
        </authorList>
    </citation>
    <scope>NUCLEOTIDE SEQUENCE</scope>
    <source>
        <strain evidence="7">HLG_WM_MAG_10</strain>
    </source>
</reference>
<accession>A0A6S6UI90</accession>
<keyword evidence="5" id="KW-0732">Signal</keyword>
<dbReference type="AlphaFoldDB" id="A0A6S6UI90"/>
<dbReference type="GO" id="GO:0046872">
    <property type="term" value="F:metal ion binding"/>
    <property type="evidence" value="ECO:0007669"/>
    <property type="project" value="UniProtKB-KW"/>
</dbReference>